<dbReference type="Proteomes" id="UP001189429">
    <property type="component" value="Unassembled WGS sequence"/>
</dbReference>
<name>A0ABN9XC34_9DINO</name>
<proteinExistence type="predicted"/>
<protein>
    <submittedName>
        <fullName evidence="1">Uncharacterized protein</fullName>
    </submittedName>
</protein>
<sequence length="214" mass="22942">MGRALLAPDALAVGEFLPPPRAGQAARGCGAGSPEGAAADALHGAAAAAASRGRRARLAAFASFLGAGGLHWHAPIDEAQANSTYATSAAQLRNPAKSPFSARQALAPGSGYWCSTGNHQRDQIVTWQGALHKRRKASGVKFSWAYAPDEVRVRTTADGMHWEDAVGWHHPDNRVSFEEDMLFDRPRNVMNIKVDMRGPKPWGYFGINQATLVM</sequence>
<keyword evidence="2" id="KW-1185">Reference proteome</keyword>
<evidence type="ECO:0000313" key="1">
    <source>
        <dbReference type="EMBL" id="CAK0895397.1"/>
    </source>
</evidence>
<reference evidence="1" key="1">
    <citation type="submission" date="2023-10" db="EMBL/GenBank/DDBJ databases">
        <authorList>
            <person name="Chen Y."/>
            <person name="Shah S."/>
            <person name="Dougan E. K."/>
            <person name="Thang M."/>
            <person name="Chan C."/>
        </authorList>
    </citation>
    <scope>NUCLEOTIDE SEQUENCE [LARGE SCALE GENOMIC DNA]</scope>
</reference>
<accession>A0ABN9XC34</accession>
<gene>
    <name evidence="1" type="ORF">PCOR1329_LOCUS74149</name>
</gene>
<comment type="caution">
    <text evidence="1">The sequence shown here is derived from an EMBL/GenBank/DDBJ whole genome shotgun (WGS) entry which is preliminary data.</text>
</comment>
<dbReference type="EMBL" id="CAUYUJ010020031">
    <property type="protein sequence ID" value="CAK0895397.1"/>
    <property type="molecule type" value="Genomic_DNA"/>
</dbReference>
<evidence type="ECO:0000313" key="2">
    <source>
        <dbReference type="Proteomes" id="UP001189429"/>
    </source>
</evidence>
<organism evidence="1 2">
    <name type="scientific">Prorocentrum cordatum</name>
    <dbReference type="NCBI Taxonomy" id="2364126"/>
    <lineage>
        <taxon>Eukaryota</taxon>
        <taxon>Sar</taxon>
        <taxon>Alveolata</taxon>
        <taxon>Dinophyceae</taxon>
        <taxon>Prorocentrales</taxon>
        <taxon>Prorocentraceae</taxon>
        <taxon>Prorocentrum</taxon>
    </lineage>
</organism>